<proteinExistence type="predicted"/>
<feature type="signal peptide" evidence="1">
    <location>
        <begin position="1"/>
        <end position="22"/>
    </location>
</feature>
<protein>
    <recommendedName>
        <fullName evidence="4">Outer membrane protein beta-barrel domain-containing protein</fullName>
    </recommendedName>
</protein>
<keyword evidence="1" id="KW-0732">Signal</keyword>
<gene>
    <name evidence="2" type="ORF">VIBC2010_16934</name>
</gene>
<dbReference type="SUPFAM" id="SSF56925">
    <property type="entry name" value="OMPA-like"/>
    <property type="match status" value="1"/>
</dbReference>
<accession>E3BQ48</accession>
<comment type="caution">
    <text evidence="2">The sequence shown here is derived from an EMBL/GenBank/DDBJ whole genome shotgun (WGS) entry which is preliminary data.</text>
</comment>
<evidence type="ECO:0008006" key="4">
    <source>
        <dbReference type="Google" id="ProtNLM"/>
    </source>
</evidence>
<evidence type="ECO:0000313" key="3">
    <source>
        <dbReference type="Proteomes" id="UP000002943"/>
    </source>
</evidence>
<reference evidence="2 3" key="1">
    <citation type="journal article" date="2012" name="Int. J. Syst. Evol. Microbiol.">
        <title>Vibrio caribbeanicus sp. nov., isolated from the marine sponge Scleritoderma cyanea.</title>
        <authorList>
            <person name="Hoffmann M."/>
            <person name="Monday S.R."/>
            <person name="Allard M.W."/>
            <person name="Strain E.A."/>
            <person name="Whittaker P."/>
            <person name="Naum M."/>
            <person name="McCarthy P.J."/>
            <person name="Lopez J.V."/>
            <person name="Fischer M."/>
            <person name="Brown E.W."/>
        </authorList>
    </citation>
    <scope>NUCLEOTIDE SEQUENCE [LARGE SCALE GENOMIC DNA]</scope>
    <source>
        <strain evidence="2 3">ATCC BAA-2122</strain>
    </source>
</reference>
<name>E3BQ48_9VIBR</name>
<dbReference type="OrthoDB" id="5886954at2"/>
<feature type="chain" id="PRO_5003167177" description="Outer membrane protein beta-barrel domain-containing protein" evidence="1">
    <location>
        <begin position="23"/>
        <end position="200"/>
    </location>
</feature>
<keyword evidence="3" id="KW-1185">Reference proteome</keyword>
<dbReference type="STRING" id="796620.VIBC2010_16934"/>
<dbReference type="Proteomes" id="UP000002943">
    <property type="component" value="Unassembled WGS sequence"/>
</dbReference>
<dbReference type="EMBL" id="AEIU01000112">
    <property type="protein sequence ID" value="EFP94853.1"/>
    <property type="molecule type" value="Genomic_DNA"/>
</dbReference>
<dbReference type="eggNOG" id="ENOG5031TC1">
    <property type="taxonomic scope" value="Bacteria"/>
</dbReference>
<organism evidence="2 3">
    <name type="scientific">Vibrio caribbeanicus ATCC BAA-2122</name>
    <dbReference type="NCBI Taxonomy" id="796620"/>
    <lineage>
        <taxon>Bacteria</taxon>
        <taxon>Pseudomonadati</taxon>
        <taxon>Pseudomonadota</taxon>
        <taxon>Gammaproteobacteria</taxon>
        <taxon>Vibrionales</taxon>
        <taxon>Vibrionaceae</taxon>
        <taxon>Vibrio</taxon>
    </lineage>
</organism>
<dbReference type="RefSeq" id="WP_009603311.1">
    <property type="nucleotide sequence ID" value="NZ_AEIU01000112.1"/>
</dbReference>
<evidence type="ECO:0000313" key="2">
    <source>
        <dbReference type="EMBL" id="EFP94853.1"/>
    </source>
</evidence>
<dbReference type="AlphaFoldDB" id="E3BQ48"/>
<sequence>MLKLVQVGMLSALCLSSSFAFAKGERYGVSVNMLSIDSIEYKEGSSSSQDTLRYGIVHTRPISEDNNRWRWWLGLNYLSQDMKAPKNGIYQELNNLELRVVPQYALSSWSVFTPYIGAGLSLGYSQYSNRWKVDDAGFKYGEQLKDIDQFEVGAVAAIGSVIKLGSDPDAHMQIIPQVSYILPVVNDGLGGLELSVSLLF</sequence>
<evidence type="ECO:0000256" key="1">
    <source>
        <dbReference type="SAM" id="SignalP"/>
    </source>
</evidence>
<dbReference type="InterPro" id="IPR011250">
    <property type="entry name" value="OMP/PagP_B-barrel"/>
</dbReference>